<accession>A0AA90S9F7</accession>
<dbReference type="GO" id="GO:0003677">
    <property type="term" value="F:DNA binding"/>
    <property type="evidence" value="ECO:0007669"/>
    <property type="project" value="UniProtKB-KW"/>
</dbReference>
<sequence length="69" mass="7999">MLCPDPSEPSHARAAVDRLPRELRTVLLLRIVAGLSVTRCAEVLRLTEEEVRWHQHRALDRLRANFSDR</sequence>
<keyword evidence="3" id="KW-1185">Reference proteome</keyword>
<dbReference type="RefSeq" id="WP_305112591.1">
    <property type="nucleotide sequence ID" value="NZ_BAAAII010000008.1"/>
</dbReference>
<feature type="domain" description="RNA polymerase sigma-70 region 4" evidence="1">
    <location>
        <begin position="15"/>
        <end position="64"/>
    </location>
</feature>
<comment type="caution">
    <text evidence="2">The sequence shown here is derived from an EMBL/GenBank/DDBJ whole genome shotgun (WGS) entry which is preliminary data.</text>
</comment>
<dbReference type="SUPFAM" id="SSF88659">
    <property type="entry name" value="Sigma3 and sigma4 domains of RNA polymerase sigma factors"/>
    <property type="match status" value="1"/>
</dbReference>
<dbReference type="GO" id="GO:0006352">
    <property type="term" value="P:DNA-templated transcription initiation"/>
    <property type="evidence" value="ECO:0007669"/>
    <property type="project" value="InterPro"/>
</dbReference>
<keyword evidence="2" id="KW-0238">DNA-binding</keyword>
<evidence type="ECO:0000313" key="3">
    <source>
        <dbReference type="Proteomes" id="UP001178281"/>
    </source>
</evidence>
<reference evidence="2" key="1">
    <citation type="submission" date="2023-08" db="EMBL/GenBank/DDBJ databases">
        <title>The draft genome of Tsukamurella strandjordii strain 050030.</title>
        <authorList>
            <person name="Zhao F."/>
            <person name="Feng Y."/>
            <person name="Zong Z."/>
        </authorList>
    </citation>
    <scope>NUCLEOTIDE SEQUENCE</scope>
    <source>
        <strain evidence="2">050030</strain>
    </source>
</reference>
<organism evidence="2 3">
    <name type="scientific">Tsukamurella strandjordii</name>
    <dbReference type="NCBI Taxonomy" id="147577"/>
    <lineage>
        <taxon>Bacteria</taxon>
        <taxon>Bacillati</taxon>
        <taxon>Actinomycetota</taxon>
        <taxon>Actinomycetes</taxon>
        <taxon>Mycobacteriales</taxon>
        <taxon>Tsukamurellaceae</taxon>
        <taxon>Tsukamurella</taxon>
    </lineage>
</organism>
<evidence type="ECO:0000313" key="2">
    <source>
        <dbReference type="EMBL" id="MDP0400145.1"/>
    </source>
</evidence>
<dbReference type="Proteomes" id="UP001178281">
    <property type="component" value="Unassembled WGS sequence"/>
</dbReference>
<dbReference type="Gene3D" id="1.10.10.10">
    <property type="entry name" value="Winged helix-like DNA-binding domain superfamily/Winged helix DNA-binding domain"/>
    <property type="match status" value="1"/>
</dbReference>
<dbReference type="GO" id="GO:0003700">
    <property type="term" value="F:DNA-binding transcription factor activity"/>
    <property type="evidence" value="ECO:0007669"/>
    <property type="project" value="InterPro"/>
</dbReference>
<dbReference type="EMBL" id="JAUTIX010000008">
    <property type="protein sequence ID" value="MDP0400145.1"/>
    <property type="molecule type" value="Genomic_DNA"/>
</dbReference>
<evidence type="ECO:0000259" key="1">
    <source>
        <dbReference type="Pfam" id="PF04545"/>
    </source>
</evidence>
<dbReference type="InterPro" id="IPR007630">
    <property type="entry name" value="RNA_pol_sigma70_r4"/>
</dbReference>
<dbReference type="InterPro" id="IPR013324">
    <property type="entry name" value="RNA_pol_sigma_r3/r4-like"/>
</dbReference>
<protein>
    <submittedName>
        <fullName evidence="2">Sigma factor-like helix-turn-helix DNA-binding protein</fullName>
    </submittedName>
</protein>
<name>A0AA90S9F7_9ACTN</name>
<dbReference type="InterPro" id="IPR036388">
    <property type="entry name" value="WH-like_DNA-bd_sf"/>
</dbReference>
<proteinExistence type="predicted"/>
<dbReference type="Pfam" id="PF04545">
    <property type="entry name" value="Sigma70_r4"/>
    <property type="match status" value="1"/>
</dbReference>
<dbReference type="AlphaFoldDB" id="A0AA90S9F7"/>
<gene>
    <name evidence="2" type="ORF">Q7X28_19690</name>
</gene>